<name>A0ABS3IA07_9MICO</name>
<evidence type="ECO:0000313" key="2">
    <source>
        <dbReference type="EMBL" id="MBO0609865.1"/>
    </source>
</evidence>
<keyword evidence="1" id="KW-0812">Transmembrane</keyword>
<keyword evidence="3" id="KW-1185">Reference proteome</keyword>
<evidence type="ECO:0000256" key="1">
    <source>
        <dbReference type="SAM" id="Phobius"/>
    </source>
</evidence>
<sequence>MTESGAGRGRKHRVWLTVVVAVIVAVLLLAGSFWGDALLWRERVPDWWPWLENLLVNLGAAVLLVVPLEWIAARLRREADAAEARTADAVDRMRDDSQASIRDLKQQFDGLDARVTSLADLSAVVAEAATGQARADADLFTELGHAVPTSDSVRTALHRAAERKLTSDRPVRVPVSDDADLRISFGIPDTAGGVEIRLEAIDGEILEEWRWEEKPAAMTFQQVADVLDGQGEREPIDVVFVFTRLSETLTTAVRHASARPIIELFPPQWALTNFAIVSLEPLYTVTHDRKDRVQMDVQVKQKRWLDYDSYDMAHWVAAELFPLTPSQRDGSFRDGAPLS</sequence>
<feature type="transmembrane region" description="Helical" evidence="1">
    <location>
        <begin position="54"/>
        <end position="72"/>
    </location>
</feature>
<dbReference type="RefSeq" id="WP_207275816.1">
    <property type="nucleotide sequence ID" value="NZ_JAFMPK010000045.1"/>
</dbReference>
<gene>
    <name evidence="2" type="ORF">J0911_12595</name>
</gene>
<accession>A0ABS3IA07</accession>
<proteinExistence type="predicted"/>
<reference evidence="3" key="1">
    <citation type="submission" date="2023-07" db="EMBL/GenBank/DDBJ databases">
        <title>Myceligenerans salitolerans sp. nov., a halotolerant actinomycete isolated from a salt lake in Xinjiang, China.</title>
        <authorList>
            <person name="Guan T."/>
        </authorList>
    </citation>
    <scope>NUCLEOTIDE SEQUENCE [LARGE SCALE GENOMIC DNA]</scope>
    <source>
        <strain evidence="3">XHU 5031</strain>
    </source>
</reference>
<feature type="transmembrane region" description="Helical" evidence="1">
    <location>
        <begin position="14"/>
        <end position="34"/>
    </location>
</feature>
<organism evidence="2 3">
    <name type="scientific">Myceligenerans salitolerans</name>
    <dbReference type="NCBI Taxonomy" id="1230528"/>
    <lineage>
        <taxon>Bacteria</taxon>
        <taxon>Bacillati</taxon>
        <taxon>Actinomycetota</taxon>
        <taxon>Actinomycetes</taxon>
        <taxon>Micrococcales</taxon>
        <taxon>Promicromonosporaceae</taxon>
        <taxon>Myceligenerans</taxon>
    </lineage>
</organism>
<dbReference type="EMBL" id="JAFMPK010000045">
    <property type="protein sequence ID" value="MBO0609865.1"/>
    <property type="molecule type" value="Genomic_DNA"/>
</dbReference>
<evidence type="ECO:0000313" key="3">
    <source>
        <dbReference type="Proteomes" id="UP000664617"/>
    </source>
</evidence>
<keyword evidence="1" id="KW-1133">Transmembrane helix</keyword>
<keyword evidence="1" id="KW-0472">Membrane</keyword>
<dbReference type="Proteomes" id="UP000664617">
    <property type="component" value="Unassembled WGS sequence"/>
</dbReference>
<protein>
    <submittedName>
        <fullName evidence="2">Uncharacterized protein</fullName>
    </submittedName>
</protein>
<comment type="caution">
    <text evidence="2">The sequence shown here is derived from an EMBL/GenBank/DDBJ whole genome shotgun (WGS) entry which is preliminary data.</text>
</comment>